<dbReference type="RefSeq" id="WP_031504921.1">
    <property type="nucleotide sequence ID" value="NC_022795.1"/>
</dbReference>
<keyword evidence="3 10" id="KW-0808">Transferase</keyword>
<dbReference type="EMBL" id="CP007141">
    <property type="protein sequence ID" value="AJC73651.1"/>
    <property type="molecule type" value="Genomic_DNA"/>
</dbReference>
<evidence type="ECO:0000256" key="9">
    <source>
        <dbReference type="ARBA" id="ARBA00023264"/>
    </source>
</evidence>
<name>A0A0X1KQZ2_9THEM</name>
<dbReference type="InterPro" id="IPR003811">
    <property type="entry name" value="G3P_acylTferase_PlsY"/>
</dbReference>
<evidence type="ECO:0000256" key="3">
    <source>
        <dbReference type="ARBA" id="ARBA00022679"/>
    </source>
</evidence>
<keyword evidence="9 10" id="KW-1208">Phospholipid metabolism</keyword>
<feature type="transmembrane region" description="Helical" evidence="10">
    <location>
        <begin position="80"/>
        <end position="99"/>
    </location>
</feature>
<evidence type="ECO:0000256" key="2">
    <source>
        <dbReference type="ARBA" id="ARBA00022516"/>
    </source>
</evidence>
<dbReference type="PANTHER" id="PTHR30309:SF1">
    <property type="entry name" value="GLYCEROL-3-PHOSPHATE ACYLTRANSFERASE 1"/>
    <property type="match status" value="1"/>
</dbReference>
<keyword evidence="12" id="KW-1185">Reference proteome</keyword>
<evidence type="ECO:0000256" key="10">
    <source>
        <dbReference type="HAMAP-Rule" id="MF_01043"/>
    </source>
</evidence>
<dbReference type="AlphaFoldDB" id="A0A0X1KQZ2"/>
<protein>
    <recommendedName>
        <fullName evidence="10">Glycerol-3-phosphate acyltransferase</fullName>
    </recommendedName>
    <alternativeName>
        <fullName evidence="10">Acyl-PO4 G3P acyltransferase</fullName>
    </alternativeName>
    <alternativeName>
        <fullName evidence="10">Acyl-phosphate--glycerol-3-phosphate acyltransferase</fullName>
    </alternativeName>
    <alternativeName>
        <fullName evidence="10">G3P acyltransferase</fullName>
        <shortName evidence="10">GPAT</shortName>
        <ecNumber evidence="10">2.3.1.275</ecNumber>
    </alternativeName>
    <alternativeName>
        <fullName evidence="10">Lysophosphatidic acid synthase</fullName>
        <shortName evidence="10">LPA synthase</shortName>
    </alternativeName>
</protein>
<evidence type="ECO:0000256" key="8">
    <source>
        <dbReference type="ARBA" id="ARBA00023209"/>
    </source>
</evidence>
<dbReference type="KEGG" id="phy:AJ81_04885"/>
<gene>
    <name evidence="10" type="primary">plsY</name>
    <name evidence="11" type="ORF">AJ81_04885</name>
</gene>
<evidence type="ECO:0000313" key="11">
    <source>
        <dbReference type="EMBL" id="AJC73651.1"/>
    </source>
</evidence>
<dbReference type="STRING" id="1123384.AJ81_04885"/>
<dbReference type="Pfam" id="PF02660">
    <property type="entry name" value="G3P_acyltransf"/>
    <property type="match status" value="1"/>
</dbReference>
<organism evidence="11 12">
    <name type="scientific">Pseudothermotoga hypogea DSM 11164 = NBRC 106472</name>
    <dbReference type="NCBI Taxonomy" id="1123384"/>
    <lineage>
        <taxon>Bacteria</taxon>
        <taxon>Thermotogati</taxon>
        <taxon>Thermotogota</taxon>
        <taxon>Thermotogae</taxon>
        <taxon>Thermotogales</taxon>
        <taxon>Thermotogaceae</taxon>
        <taxon>Pseudothermotoga</taxon>
    </lineage>
</organism>
<reference evidence="11 12" key="1">
    <citation type="submission" date="2014-01" db="EMBL/GenBank/DDBJ databases">
        <title>Genome sequencing of Thermotog hypogea.</title>
        <authorList>
            <person name="Zhang X."/>
            <person name="Alvare G."/>
            <person name="Fristensky B."/>
            <person name="Chen L."/>
            <person name="Suen T."/>
            <person name="Chen Q."/>
            <person name="Ma K."/>
        </authorList>
    </citation>
    <scope>NUCLEOTIDE SEQUENCE [LARGE SCALE GENOMIC DNA]</scope>
    <source>
        <strain evidence="11 12">DSM 11164</strain>
    </source>
</reference>
<dbReference type="HAMAP" id="MF_01043">
    <property type="entry name" value="PlsY"/>
    <property type="match status" value="1"/>
</dbReference>
<evidence type="ECO:0000256" key="7">
    <source>
        <dbReference type="ARBA" id="ARBA00023136"/>
    </source>
</evidence>
<evidence type="ECO:0000256" key="1">
    <source>
        <dbReference type="ARBA" id="ARBA00022475"/>
    </source>
</evidence>
<dbReference type="GO" id="GO:0008654">
    <property type="term" value="P:phospholipid biosynthetic process"/>
    <property type="evidence" value="ECO:0007669"/>
    <property type="project" value="UniProtKB-UniRule"/>
</dbReference>
<dbReference type="GO" id="GO:0005886">
    <property type="term" value="C:plasma membrane"/>
    <property type="evidence" value="ECO:0007669"/>
    <property type="project" value="UniProtKB-SubCell"/>
</dbReference>
<keyword evidence="5 10" id="KW-1133">Transmembrane helix</keyword>
<keyword evidence="7 10" id="KW-0472">Membrane</keyword>
<dbReference type="EC" id="2.3.1.275" evidence="10"/>
<dbReference type="Proteomes" id="UP000077469">
    <property type="component" value="Chromosome"/>
</dbReference>
<comment type="function">
    <text evidence="10">Catalyzes the transfer of an acyl group from acyl-phosphate (acyl-PO(4)) to glycerol-3-phosphate (G3P) to form lysophosphatidic acid (LPA). This enzyme utilizes acyl-phosphate as fatty acyl donor, but not acyl-CoA or acyl-ACP.</text>
</comment>
<evidence type="ECO:0000256" key="4">
    <source>
        <dbReference type="ARBA" id="ARBA00022692"/>
    </source>
</evidence>
<dbReference type="PaxDb" id="1123384-AJ81_04885"/>
<dbReference type="SMART" id="SM01207">
    <property type="entry name" value="G3P_acyltransf"/>
    <property type="match status" value="1"/>
</dbReference>
<sequence>MFEIFVIALQFLSGSIMYSYILAKINNVDLKKIRDGNPGSSNLWRAKGFKWGVLALGLDYFKGTFPLFLFIASDSLANKYVVSLAALAGVAGHAFSPMLKFKGGKAVATTFGAWSVLTKWEAPVILGGVFSLFSLLKRKTTAEEDSFRVLLGLIVLSIYVLYKALNQETHLLVFYLGNFTILAMKHWKDWKKFFSRLSYPAK</sequence>
<feature type="transmembrane region" description="Helical" evidence="10">
    <location>
        <begin position="51"/>
        <end position="73"/>
    </location>
</feature>
<feature type="transmembrane region" description="Helical" evidence="10">
    <location>
        <begin position="111"/>
        <end position="135"/>
    </location>
</feature>
<keyword evidence="8 10" id="KW-0594">Phospholipid biosynthesis</keyword>
<comment type="similarity">
    <text evidence="10">Belongs to the PlsY family.</text>
</comment>
<keyword evidence="6 10" id="KW-0443">Lipid metabolism</keyword>
<dbReference type="PATRIC" id="fig|1123384.7.peg.964"/>
<dbReference type="GO" id="GO:0043772">
    <property type="term" value="F:acyl-phosphate glycerol-3-phosphate acyltransferase activity"/>
    <property type="evidence" value="ECO:0007669"/>
    <property type="project" value="UniProtKB-UniRule"/>
</dbReference>
<keyword evidence="2 10" id="KW-0444">Lipid biosynthesis</keyword>
<evidence type="ECO:0000256" key="5">
    <source>
        <dbReference type="ARBA" id="ARBA00022989"/>
    </source>
</evidence>
<keyword evidence="1 10" id="KW-1003">Cell membrane</keyword>
<comment type="subcellular location">
    <subcellularLocation>
        <location evidence="10">Cell membrane</location>
        <topology evidence="10">Multi-pass membrane protein</topology>
    </subcellularLocation>
</comment>
<feature type="transmembrane region" description="Helical" evidence="10">
    <location>
        <begin position="147"/>
        <end position="165"/>
    </location>
</feature>
<comment type="subunit">
    <text evidence="10">Probably interacts with PlsX.</text>
</comment>
<comment type="pathway">
    <text evidence="10">Lipid metabolism; phospholipid metabolism.</text>
</comment>
<proteinExistence type="inferred from homology"/>
<evidence type="ECO:0000256" key="6">
    <source>
        <dbReference type="ARBA" id="ARBA00023098"/>
    </source>
</evidence>
<accession>A0A0X1KQZ2</accession>
<evidence type="ECO:0000313" key="12">
    <source>
        <dbReference type="Proteomes" id="UP000077469"/>
    </source>
</evidence>
<dbReference type="PANTHER" id="PTHR30309">
    <property type="entry name" value="INNER MEMBRANE PROTEIN YGIH"/>
    <property type="match status" value="1"/>
</dbReference>
<comment type="catalytic activity">
    <reaction evidence="10">
        <text>an acyl phosphate + sn-glycerol 3-phosphate = a 1-acyl-sn-glycero-3-phosphate + phosphate</text>
        <dbReference type="Rhea" id="RHEA:34075"/>
        <dbReference type="ChEBI" id="CHEBI:43474"/>
        <dbReference type="ChEBI" id="CHEBI:57597"/>
        <dbReference type="ChEBI" id="CHEBI:57970"/>
        <dbReference type="ChEBI" id="CHEBI:59918"/>
        <dbReference type="EC" id="2.3.1.275"/>
    </reaction>
</comment>
<dbReference type="UniPathway" id="UPA00085"/>
<keyword evidence="4 10" id="KW-0812">Transmembrane</keyword>
<dbReference type="OrthoDB" id="9777124at2"/>